<accession>A0A8J2JFP4</accession>
<sequence>MKNKPFFVKNVYIKQVVVCFSFEIVNKAEDNYGSHSHTHSLVLFYLHKIFLKVIVSLVCCYTTRLCILILMSVFFR</sequence>
<dbReference type="AlphaFoldDB" id="A0A8J2JFP4"/>
<keyword evidence="1" id="KW-0812">Transmembrane</keyword>
<protein>
    <submittedName>
        <fullName evidence="2">Uncharacterized protein</fullName>
    </submittedName>
</protein>
<evidence type="ECO:0000313" key="3">
    <source>
        <dbReference type="Proteomes" id="UP000708208"/>
    </source>
</evidence>
<proteinExistence type="predicted"/>
<keyword evidence="1" id="KW-0472">Membrane</keyword>
<comment type="caution">
    <text evidence="2">The sequence shown here is derived from an EMBL/GenBank/DDBJ whole genome shotgun (WGS) entry which is preliminary data.</text>
</comment>
<organism evidence="2 3">
    <name type="scientific">Allacma fusca</name>
    <dbReference type="NCBI Taxonomy" id="39272"/>
    <lineage>
        <taxon>Eukaryota</taxon>
        <taxon>Metazoa</taxon>
        <taxon>Ecdysozoa</taxon>
        <taxon>Arthropoda</taxon>
        <taxon>Hexapoda</taxon>
        <taxon>Collembola</taxon>
        <taxon>Symphypleona</taxon>
        <taxon>Sminthuridae</taxon>
        <taxon>Allacma</taxon>
    </lineage>
</organism>
<dbReference type="Proteomes" id="UP000708208">
    <property type="component" value="Unassembled WGS sequence"/>
</dbReference>
<name>A0A8J2JFP4_9HEXA</name>
<keyword evidence="1" id="KW-1133">Transmembrane helix</keyword>
<keyword evidence="3" id="KW-1185">Reference proteome</keyword>
<evidence type="ECO:0000313" key="2">
    <source>
        <dbReference type="EMBL" id="CAG7629683.1"/>
    </source>
</evidence>
<feature type="transmembrane region" description="Helical" evidence="1">
    <location>
        <begin position="49"/>
        <end position="75"/>
    </location>
</feature>
<reference evidence="2" key="1">
    <citation type="submission" date="2021-06" db="EMBL/GenBank/DDBJ databases">
        <authorList>
            <person name="Hodson N. C."/>
            <person name="Mongue J. A."/>
            <person name="Jaron S. K."/>
        </authorList>
    </citation>
    <scope>NUCLEOTIDE SEQUENCE</scope>
</reference>
<gene>
    <name evidence="2" type="ORF">AFUS01_LOCUS61</name>
</gene>
<evidence type="ECO:0000256" key="1">
    <source>
        <dbReference type="SAM" id="Phobius"/>
    </source>
</evidence>
<dbReference type="EMBL" id="CAJVCH010000003">
    <property type="protein sequence ID" value="CAG7629683.1"/>
    <property type="molecule type" value="Genomic_DNA"/>
</dbReference>